<dbReference type="EMBL" id="JBHRXI010000006">
    <property type="protein sequence ID" value="MFC3613562.1"/>
    <property type="molecule type" value="Genomic_DNA"/>
</dbReference>
<protein>
    <submittedName>
        <fullName evidence="3">DUF3631 domain-containing protein</fullName>
    </submittedName>
</protein>
<reference evidence="4" key="1">
    <citation type="journal article" date="2019" name="Int. J. Syst. Evol. Microbiol.">
        <title>The Global Catalogue of Microorganisms (GCM) 10K type strain sequencing project: providing services to taxonomists for standard genome sequencing and annotation.</title>
        <authorList>
            <consortium name="The Broad Institute Genomics Platform"/>
            <consortium name="The Broad Institute Genome Sequencing Center for Infectious Disease"/>
            <person name="Wu L."/>
            <person name="Ma J."/>
        </authorList>
    </citation>
    <scope>NUCLEOTIDE SEQUENCE [LARGE SCALE GENOMIC DNA]</scope>
    <source>
        <strain evidence="4">KCTC 42911</strain>
    </source>
</reference>
<feature type="domain" description="DUF3631" evidence="2">
    <location>
        <begin position="253"/>
        <end position="433"/>
    </location>
</feature>
<evidence type="ECO:0000313" key="4">
    <source>
        <dbReference type="Proteomes" id="UP001595629"/>
    </source>
</evidence>
<evidence type="ECO:0000259" key="2">
    <source>
        <dbReference type="Pfam" id="PF12307"/>
    </source>
</evidence>
<gene>
    <name evidence="3" type="ORF">ACFORG_07295</name>
</gene>
<evidence type="ECO:0000313" key="3">
    <source>
        <dbReference type="EMBL" id="MFC3613562.1"/>
    </source>
</evidence>
<dbReference type="Pfam" id="PF12307">
    <property type="entry name" value="DUF3631"/>
    <property type="match status" value="1"/>
</dbReference>
<keyword evidence="4" id="KW-1185">Reference proteome</keyword>
<dbReference type="InterPro" id="IPR022081">
    <property type="entry name" value="DUF3631"/>
</dbReference>
<feature type="compositionally biased region" description="Basic and acidic residues" evidence="1">
    <location>
        <begin position="491"/>
        <end position="501"/>
    </location>
</feature>
<proteinExistence type="predicted"/>
<dbReference type="Proteomes" id="UP001595629">
    <property type="component" value="Unassembled WGS sequence"/>
</dbReference>
<name>A0ABV7TFF5_9RHOB</name>
<feature type="region of interest" description="Disordered" evidence="1">
    <location>
        <begin position="60"/>
        <end position="85"/>
    </location>
</feature>
<sequence>MDGQDDWSDIPQVEDVTAADAVAEVQRLATLNAAAYESERKHAAARLGWRASVLDAEVSKARPRDMGDGDNDRPETIEKVEPWPDPVDGASLAEEIRDRLHAHVIFAGSGDADAATLWILGSYLMDTWRLWPRLLITSPTKQCGKSTLLEVIDAMAHRGFIVSNASPAAIFRAIEAWRPTLLLDEADTWMKQNEELAGVLNSGHTRRTARVIRVQEVNGEHLPTAFSTWCPMVIAGIGDQRDTLMSRSIVIGLRRKLPNEAVQRLPFDLHAQLLRIRRQAARWSADHSLTLGAMEIEPPASGDDRMQDNFTALWRIAEVLGDVWPERIAAAYAAQAMAKDDDAEPAGIMMLRDIAEIFASHSTDRIATSEIVGDLITMEERPWADWRHGRPLSAQSVAKLMKPFGIKAKVLKLRGASARVYLRSEVEAAAARYTVQKCNPVTLQQKQEVRAISKRNPAEKVTPARSDNPLIKNEGYGVTPENAETFGCETQDDRFNPDNWK</sequence>
<comment type="caution">
    <text evidence="3">The sequence shown here is derived from an EMBL/GenBank/DDBJ whole genome shotgun (WGS) entry which is preliminary data.</text>
</comment>
<accession>A0ABV7TFF5</accession>
<feature type="region of interest" description="Disordered" evidence="1">
    <location>
        <begin position="452"/>
        <end position="501"/>
    </location>
</feature>
<organism evidence="3 4">
    <name type="scientific">Lutimaribacter marinistellae</name>
    <dbReference type="NCBI Taxonomy" id="1820329"/>
    <lineage>
        <taxon>Bacteria</taxon>
        <taxon>Pseudomonadati</taxon>
        <taxon>Pseudomonadota</taxon>
        <taxon>Alphaproteobacteria</taxon>
        <taxon>Rhodobacterales</taxon>
        <taxon>Roseobacteraceae</taxon>
        <taxon>Lutimaribacter</taxon>
    </lineage>
</organism>
<feature type="compositionally biased region" description="Basic and acidic residues" evidence="1">
    <location>
        <begin position="60"/>
        <end position="82"/>
    </location>
</feature>
<dbReference type="RefSeq" id="WP_386734748.1">
    <property type="nucleotide sequence ID" value="NZ_JBHRXI010000006.1"/>
</dbReference>
<evidence type="ECO:0000256" key="1">
    <source>
        <dbReference type="SAM" id="MobiDB-lite"/>
    </source>
</evidence>